<sequence length="421" mass="48290">MKYAFKILFLIVFIQKCSCNLEVTKLREVLTWKQINYEIDGILYNRDASYKKTTNAVYFDDDIEDREKYFVQYNNVPIGLEVWGDKVFVTVPRRRYGIPSTLNYVWKAPWKSPALKPYPGSEDLVSVYRPRIDECGRLWMVDTGLLEVPGDRKQVRKPSIVIYDLKTDKRILRYELKETDLVNERTPGGLTSITVDVTKNSCNDAYAYINDLATEGMIVYSLRTNTSWRLNHPTFQHDPAALNFTVANYVINWKDGLFSIALSEPDAVGDRTAYYHPMVSNQEFSINTKFLKSGDIGNNVKLVGTRGVKTQTGSHVYHAPTKTLFFANPAQDAILCWRVDTKMAPENVGIAVQDHTKLVYISDLKIKADTLWVLVNQMPKFVFSKLNTSEVNFYIHSGKVQDLLRDTPCGLRLLPTHSNYF</sequence>
<evidence type="ECO:0000256" key="3">
    <source>
        <dbReference type="ARBA" id="ARBA00022525"/>
    </source>
</evidence>
<evidence type="ECO:0000256" key="2">
    <source>
        <dbReference type="ARBA" id="ARBA00009127"/>
    </source>
</evidence>
<reference evidence="7" key="1">
    <citation type="submission" date="2025-08" db="UniProtKB">
        <authorList>
            <consortium name="RefSeq"/>
        </authorList>
    </citation>
    <scope>IDENTIFICATION</scope>
</reference>
<dbReference type="Pfam" id="PF03022">
    <property type="entry name" value="MRJP"/>
    <property type="match status" value="1"/>
</dbReference>
<evidence type="ECO:0000256" key="5">
    <source>
        <dbReference type="SAM" id="SignalP"/>
    </source>
</evidence>
<evidence type="ECO:0000313" key="7">
    <source>
        <dbReference type="RefSeq" id="XP_052746229.1"/>
    </source>
</evidence>
<keyword evidence="6" id="KW-1185">Reference proteome</keyword>
<accession>A0ABM3M5E0</accession>
<comment type="subcellular location">
    <subcellularLocation>
        <location evidence="1">Secreted</location>
    </subcellularLocation>
</comment>
<dbReference type="InterPro" id="IPR011042">
    <property type="entry name" value="6-blade_b-propeller_TolB-like"/>
</dbReference>
<dbReference type="RefSeq" id="XP_052746229.1">
    <property type="nucleotide sequence ID" value="XM_052890269.1"/>
</dbReference>
<name>A0ABM3M5E0_BICAN</name>
<dbReference type="GeneID" id="112051004"/>
<feature type="signal peptide" evidence="5">
    <location>
        <begin position="1"/>
        <end position="19"/>
    </location>
</feature>
<keyword evidence="3" id="KW-0964">Secreted</keyword>
<dbReference type="PANTHER" id="PTHR10009:SF10">
    <property type="entry name" value="L-DOPACHROME TAUTOMERASE YELLOW-F-RELATED"/>
    <property type="match status" value="1"/>
</dbReference>
<gene>
    <name evidence="7" type="primary">LOC112051004</name>
</gene>
<evidence type="ECO:0000256" key="1">
    <source>
        <dbReference type="ARBA" id="ARBA00004613"/>
    </source>
</evidence>
<dbReference type="InterPro" id="IPR017996">
    <property type="entry name" value="MRJP/yellow-related"/>
</dbReference>
<evidence type="ECO:0000313" key="6">
    <source>
        <dbReference type="Proteomes" id="UP001652582"/>
    </source>
</evidence>
<dbReference type="Proteomes" id="UP001652582">
    <property type="component" value="Chromosome 27"/>
</dbReference>
<organism evidence="6 7">
    <name type="scientific">Bicyclus anynana</name>
    <name type="common">Squinting bush brown butterfly</name>
    <dbReference type="NCBI Taxonomy" id="110368"/>
    <lineage>
        <taxon>Eukaryota</taxon>
        <taxon>Metazoa</taxon>
        <taxon>Ecdysozoa</taxon>
        <taxon>Arthropoda</taxon>
        <taxon>Hexapoda</taxon>
        <taxon>Insecta</taxon>
        <taxon>Pterygota</taxon>
        <taxon>Neoptera</taxon>
        <taxon>Endopterygota</taxon>
        <taxon>Lepidoptera</taxon>
        <taxon>Glossata</taxon>
        <taxon>Ditrysia</taxon>
        <taxon>Papilionoidea</taxon>
        <taxon>Nymphalidae</taxon>
        <taxon>Satyrinae</taxon>
        <taxon>Satyrini</taxon>
        <taxon>Mycalesina</taxon>
        <taxon>Bicyclus</taxon>
    </lineage>
</organism>
<dbReference type="PANTHER" id="PTHR10009">
    <property type="entry name" value="PROTEIN YELLOW-RELATED"/>
    <property type="match status" value="1"/>
</dbReference>
<evidence type="ECO:0000256" key="4">
    <source>
        <dbReference type="ARBA" id="ARBA00022729"/>
    </source>
</evidence>
<protein>
    <submittedName>
        <fullName evidence="7">L-dopachrome tautomerase yellow-f-like</fullName>
    </submittedName>
</protein>
<comment type="similarity">
    <text evidence="2">Belongs to the major royal jelly protein family.</text>
</comment>
<keyword evidence="4 5" id="KW-0732">Signal</keyword>
<proteinExistence type="inferred from homology"/>
<dbReference type="Gene3D" id="2.120.10.30">
    <property type="entry name" value="TolB, C-terminal domain"/>
    <property type="match status" value="1"/>
</dbReference>
<feature type="chain" id="PRO_5046848526" evidence="5">
    <location>
        <begin position="20"/>
        <end position="421"/>
    </location>
</feature>